<dbReference type="Pfam" id="PF13589">
    <property type="entry name" value="HATPase_c_3"/>
    <property type="match status" value="1"/>
</dbReference>
<protein>
    <recommendedName>
        <fullName evidence="3">ATP-binding protein</fullName>
    </recommendedName>
</protein>
<comment type="caution">
    <text evidence="1">The sequence shown here is derived from an EMBL/GenBank/DDBJ whole genome shotgun (WGS) entry which is preliminary data.</text>
</comment>
<dbReference type="Gene3D" id="3.30.565.10">
    <property type="entry name" value="Histidine kinase-like ATPase, C-terminal domain"/>
    <property type="match status" value="1"/>
</dbReference>
<accession>A0A7X0CEY3</accession>
<evidence type="ECO:0008006" key="3">
    <source>
        <dbReference type="Google" id="ProtNLM"/>
    </source>
</evidence>
<dbReference type="AlphaFoldDB" id="A0A7X0CEY3"/>
<evidence type="ECO:0000313" key="1">
    <source>
        <dbReference type="EMBL" id="MBB6134607.1"/>
    </source>
</evidence>
<proteinExistence type="predicted"/>
<dbReference type="InterPro" id="IPR036890">
    <property type="entry name" value="HATPase_C_sf"/>
</dbReference>
<dbReference type="SUPFAM" id="SSF55874">
    <property type="entry name" value="ATPase domain of HSP90 chaperone/DNA topoisomerase II/histidine kinase"/>
    <property type="match status" value="1"/>
</dbReference>
<evidence type="ECO:0000313" key="2">
    <source>
        <dbReference type="Proteomes" id="UP000540787"/>
    </source>
</evidence>
<reference evidence="1 2" key="1">
    <citation type="submission" date="2020-08" db="EMBL/GenBank/DDBJ databases">
        <title>The Agave Microbiome: Exploring the role of microbial communities in plant adaptations to desert environments.</title>
        <authorList>
            <person name="Partida-Martinez L.P."/>
        </authorList>
    </citation>
    <scope>NUCLEOTIDE SEQUENCE [LARGE SCALE GENOMIC DNA]</scope>
    <source>
        <strain evidence="1 2">AT3.2</strain>
    </source>
</reference>
<keyword evidence="2" id="KW-1185">Reference proteome</keyword>
<name>A0A7X0CEY3_9BURK</name>
<gene>
    <name evidence="1" type="ORF">HD842_002749</name>
</gene>
<organism evidence="1 2">
    <name type="scientific">Massilia aurea</name>
    <dbReference type="NCBI Taxonomy" id="373040"/>
    <lineage>
        <taxon>Bacteria</taxon>
        <taxon>Pseudomonadati</taxon>
        <taxon>Pseudomonadota</taxon>
        <taxon>Betaproteobacteria</taxon>
        <taxon>Burkholderiales</taxon>
        <taxon>Oxalobacteraceae</taxon>
        <taxon>Telluria group</taxon>
        <taxon>Massilia</taxon>
    </lineage>
</organism>
<sequence length="449" mass="50060">MTQPSGTLVIDASPTKTFFVDMLTRDIALEQAILDLVDNTVDAAKGLAKTGNFPFDGCEVRILFDADHFQISDNCGGFDRQTAASYAFKFGRPVGSYRTPHSIGQFGVGMKRALFKFGHHFIVRSATKDDSWSVDVDVHQWEMEPGWSFEWANFVPDESVSQETPGTEIIVKDLRPEVSARFSTERFKNTIITLIKSKHRQFIAGGLRILVNGNTLTATNLLLLVQGTDFRPGVQEPAFVWPDKAITRTKIIVGLGNSAPKEAGWYVICNGRVILEADRRDVTGWGVAEEMANGLAIPSFHNQYARFRGIVTFDSDDSAQVPWNTTKTDVDQDSPVWRQTFSRMVEMMRPVITFLNELDADIDEHSRDESPMHQFVNSAALVKAEDLPAQSTFVAPARGSLQKKIRTIKVQYSRPVDKVEFLMAELALGSAKSVGETAFDMLYERMGGE</sequence>
<dbReference type="RefSeq" id="WP_183555228.1">
    <property type="nucleotide sequence ID" value="NZ_JACHBX010000002.1"/>
</dbReference>
<dbReference type="Proteomes" id="UP000540787">
    <property type="component" value="Unassembled WGS sequence"/>
</dbReference>
<dbReference type="EMBL" id="JACHBX010000002">
    <property type="protein sequence ID" value="MBB6134607.1"/>
    <property type="molecule type" value="Genomic_DNA"/>
</dbReference>